<name>A0A1G4B7P9_9PEZI</name>
<protein>
    <submittedName>
        <fullName evidence="1">Uncharacterized protein</fullName>
    </submittedName>
</protein>
<evidence type="ECO:0000313" key="2">
    <source>
        <dbReference type="Proteomes" id="UP000176998"/>
    </source>
</evidence>
<accession>A0A1G4B7P9</accession>
<dbReference type="RefSeq" id="XP_022474568.1">
    <property type="nucleotide sequence ID" value="XM_022618956.1"/>
</dbReference>
<dbReference type="GeneID" id="34560466"/>
<dbReference type="OrthoDB" id="10544716at2759"/>
<dbReference type="Proteomes" id="UP000176998">
    <property type="component" value="Unassembled WGS sequence"/>
</dbReference>
<dbReference type="AlphaFoldDB" id="A0A1G4B7P9"/>
<sequence>MPCKLPAPHSLPKVQRYEPWHLTSFRLPHSDPPRPWKEHWFLPSICHTTPHSTGPCQNHPFSGFSCPAFSPSVSSQLNKSRPPRAVTLLPEVILTEPDTGKQSQNEVSEPAHPPTLVGLSSSLALHSVGLSPICAAPQWTRPAHLENLTIHRPPCCTSHIAASHIAATEQECGVSRPLAHFKIHLTGPVGWAQLAPDSLAIERALISPSPLHDYALP</sequence>
<organism evidence="1 2">
    <name type="scientific">Colletotrichum orchidophilum</name>
    <dbReference type="NCBI Taxonomy" id="1209926"/>
    <lineage>
        <taxon>Eukaryota</taxon>
        <taxon>Fungi</taxon>
        <taxon>Dikarya</taxon>
        <taxon>Ascomycota</taxon>
        <taxon>Pezizomycotina</taxon>
        <taxon>Sordariomycetes</taxon>
        <taxon>Hypocreomycetidae</taxon>
        <taxon>Glomerellales</taxon>
        <taxon>Glomerellaceae</taxon>
        <taxon>Colletotrichum</taxon>
    </lineage>
</organism>
<evidence type="ECO:0000313" key="1">
    <source>
        <dbReference type="EMBL" id="OHE97414.1"/>
    </source>
</evidence>
<dbReference type="EMBL" id="MJBS01000058">
    <property type="protein sequence ID" value="OHE97414.1"/>
    <property type="molecule type" value="Genomic_DNA"/>
</dbReference>
<gene>
    <name evidence="1" type="ORF">CORC01_07319</name>
</gene>
<reference evidence="1 2" key="1">
    <citation type="submission" date="2016-09" db="EMBL/GenBank/DDBJ databases">
        <authorList>
            <person name="Capua I."/>
            <person name="De Benedictis P."/>
            <person name="Joannis T."/>
            <person name="Lombin L.H."/>
            <person name="Cattoli G."/>
        </authorList>
    </citation>
    <scope>NUCLEOTIDE SEQUENCE [LARGE SCALE GENOMIC DNA]</scope>
    <source>
        <strain evidence="1 2">IMI 309357</strain>
    </source>
</reference>
<keyword evidence="2" id="KW-1185">Reference proteome</keyword>
<comment type="caution">
    <text evidence="1">The sequence shown here is derived from an EMBL/GenBank/DDBJ whole genome shotgun (WGS) entry which is preliminary data.</text>
</comment>
<proteinExistence type="predicted"/>